<sequence>MNIQPLLRVEDLWVSYDRIAAVQGVSFVVGQGEIVTLIGANGAGKSSILGAISGLLPVSRGRLTLAGENLLNFPAHRRTAKGLAHVPEGRMIFGNLTVEENLRLAAYARRDREVEQDLDKVYELFPRLEERRRQWGNTLSGGEQQMLAVGRALMSRARLLLLDEPSMGLAPMLVREIFRVIRRLNDTGVTVLLVEQNARLALEVAHRAYILETGRMVLSGPSGELRRHPQVRAAYLGG</sequence>
<comment type="similarity">
    <text evidence="1">Belongs to the ABC transporter superfamily.</text>
</comment>
<dbReference type="InterPro" id="IPR017871">
    <property type="entry name" value="ABC_transporter-like_CS"/>
</dbReference>
<evidence type="ECO:0000256" key="2">
    <source>
        <dbReference type="ARBA" id="ARBA00022448"/>
    </source>
</evidence>
<dbReference type="GO" id="GO:0016887">
    <property type="term" value="F:ATP hydrolysis activity"/>
    <property type="evidence" value="ECO:0007669"/>
    <property type="project" value="InterPro"/>
</dbReference>
<gene>
    <name evidence="7" type="ORF">ENW96_13705</name>
</gene>
<dbReference type="Gene3D" id="3.40.50.300">
    <property type="entry name" value="P-loop containing nucleotide triphosphate hydrolases"/>
    <property type="match status" value="1"/>
</dbReference>
<protein>
    <submittedName>
        <fullName evidence="7">ABC transporter ATP-binding protein</fullName>
    </submittedName>
</protein>
<dbReference type="CDD" id="cd03224">
    <property type="entry name" value="ABC_TM1139_LivF_branched"/>
    <property type="match status" value="1"/>
</dbReference>
<dbReference type="PROSITE" id="PS50893">
    <property type="entry name" value="ABC_TRANSPORTER_2"/>
    <property type="match status" value="1"/>
</dbReference>
<dbReference type="PROSITE" id="PS00211">
    <property type="entry name" value="ABC_TRANSPORTER_1"/>
    <property type="match status" value="1"/>
</dbReference>
<proteinExistence type="inferred from homology"/>
<evidence type="ECO:0000256" key="5">
    <source>
        <dbReference type="ARBA" id="ARBA00022970"/>
    </source>
</evidence>
<dbReference type="InterPro" id="IPR027417">
    <property type="entry name" value="P-loop_NTPase"/>
</dbReference>
<evidence type="ECO:0000259" key="6">
    <source>
        <dbReference type="PROSITE" id="PS50893"/>
    </source>
</evidence>
<dbReference type="PANTHER" id="PTHR43820">
    <property type="entry name" value="HIGH-AFFINITY BRANCHED-CHAIN AMINO ACID TRANSPORT ATP-BINDING PROTEIN LIVF"/>
    <property type="match status" value="1"/>
</dbReference>
<accession>A0A7C3ZDN8</accession>
<dbReference type="Pfam" id="PF00005">
    <property type="entry name" value="ABC_tran"/>
    <property type="match status" value="1"/>
</dbReference>
<evidence type="ECO:0000256" key="3">
    <source>
        <dbReference type="ARBA" id="ARBA00022741"/>
    </source>
</evidence>
<keyword evidence="5" id="KW-0029">Amino-acid transport</keyword>
<comment type="caution">
    <text evidence="7">The sequence shown here is derived from an EMBL/GenBank/DDBJ whole genome shotgun (WGS) entry which is preliminary data.</text>
</comment>
<dbReference type="GO" id="GO:0015807">
    <property type="term" value="P:L-amino acid transport"/>
    <property type="evidence" value="ECO:0007669"/>
    <property type="project" value="TreeGrafter"/>
</dbReference>
<keyword evidence="4 7" id="KW-0067">ATP-binding</keyword>
<evidence type="ECO:0000256" key="1">
    <source>
        <dbReference type="ARBA" id="ARBA00005417"/>
    </source>
</evidence>
<organism evidence="7">
    <name type="scientific">Desulfobacca acetoxidans</name>
    <dbReference type="NCBI Taxonomy" id="60893"/>
    <lineage>
        <taxon>Bacteria</taxon>
        <taxon>Pseudomonadati</taxon>
        <taxon>Thermodesulfobacteriota</taxon>
        <taxon>Desulfobaccia</taxon>
        <taxon>Desulfobaccales</taxon>
        <taxon>Desulfobaccaceae</taxon>
        <taxon>Desulfobacca</taxon>
    </lineage>
</organism>
<dbReference type="InterPro" id="IPR003439">
    <property type="entry name" value="ABC_transporter-like_ATP-bd"/>
</dbReference>
<dbReference type="PANTHER" id="PTHR43820:SF6">
    <property type="entry name" value="ABC TRANSPORTER ATP-BINDING PROTEIN"/>
    <property type="match status" value="1"/>
</dbReference>
<evidence type="ECO:0000313" key="7">
    <source>
        <dbReference type="EMBL" id="HGF35411.1"/>
    </source>
</evidence>
<evidence type="ECO:0000256" key="4">
    <source>
        <dbReference type="ARBA" id="ARBA00022840"/>
    </source>
</evidence>
<name>A0A7C3ZDN8_9BACT</name>
<dbReference type="InterPro" id="IPR052156">
    <property type="entry name" value="BCAA_Transport_ATP-bd_LivF"/>
</dbReference>
<dbReference type="GO" id="GO:0005524">
    <property type="term" value="F:ATP binding"/>
    <property type="evidence" value="ECO:0007669"/>
    <property type="project" value="UniProtKB-KW"/>
</dbReference>
<dbReference type="EMBL" id="DTMF01000330">
    <property type="protein sequence ID" value="HGF35411.1"/>
    <property type="molecule type" value="Genomic_DNA"/>
</dbReference>
<reference evidence="7" key="1">
    <citation type="journal article" date="2020" name="mSystems">
        <title>Genome- and Community-Level Interaction Insights into Carbon Utilization and Element Cycling Functions of Hydrothermarchaeota in Hydrothermal Sediment.</title>
        <authorList>
            <person name="Zhou Z."/>
            <person name="Liu Y."/>
            <person name="Xu W."/>
            <person name="Pan J."/>
            <person name="Luo Z.H."/>
            <person name="Li M."/>
        </authorList>
    </citation>
    <scope>NUCLEOTIDE SEQUENCE [LARGE SCALE GENOMIC DNA]</scope>
    <source>
        <strain evidence="7">SpSt-897</strain>
    </source>
</reference>
<keyword evidence="3" id="KW-0547">Nucleotide-binding</keyword>
<keyword evidence="2" id="KW-0813">Transport</keyword>
<dbReference type="AlphaFoldDB" id="A0A7C3ZDN8"/>
<dbReference type="GO" id="GO:0015658">
    <property type="term" value="F:branched-chain amino acid transmembrane transporter activity"/>
    <property type="evidence" value="ECO:0007669"/>
    <property type="project" value="TreeGrafter"/>
</dbReference>
<dbReference type="SUPFAM" id="SSF52540">
    <property type="entry name" value="P-loop containing nucleoside triphosphate hydrolases"/>
    <property type="match status" value="1"/>
</dbReference>
<feature type="domain" description="ABC transporter" evidence="6">
    <location>
        <begin position="7"/>
        <end position="238"/>
    </location>
</feature>
<dbReference type="InterPro" id="IPR003593">
    <property type="entry name" value="AAA+_ATPase"/>
</dbReference>
<dbReference type="SMART" id="SM00382">
    <property type="entry name" value="AAA"/>
    <property type="match status" value="1"/>
</dbReference>